<dbReference type="AlphaFoldDB" id="A0A9W4QVM8"/>
<dbReference type="EMBL" id="CAMAPC010000005">
    <property type="protein sequence ID" value="CAH9055717.1"/>
    <property type="molecule type" value="Genomic_DNA"/>
</dbReference>
<evidence type="ECO:0008006" key="5">
    <source>
        <dbReference type="Google" id="ProtNLM"/>
    </source>
</evidence>
<evidence type="ECO:0000313" key="3">
    <source>
        <dbReference type="Proteomes" id="UP001152467"/>
    </source>
</evidence>
<dbReference type="Proteomes" id="UP001152467">
    <property type="component" value="Unassembled WGS sequence"/>
</dbReference>
<keyword evidence="3" id="KW-1185">Reference proteome</keyword>
<evidence type="ECO:0000313" key="1">
    <source>
        <dbReference type="EMBL" id="CAH9053897.1"/>
    </source>
</evidence>
<organism evidence="2 3">
    <name type="scientific">Pseudoalteromonas holothuriae</name>
    <dbReference type="NCBI Taxonomy" id="2963714"/>
    <lineage>
        <taxon>Bacteria</taxon>
        <taxon>Pseudomonadati</taxon>
        <taxon>Pseudomonadota</taxon>
        <taxon>Gammaproteobacteria</taxon>
        <taxon>Alteromonadales</taxon>
        <taxon>Pseudoalteromonadaceae</taxon>
        <taxon>Pseudoalteromonas</taxon>
    </lineage>
</organism>
<accession>A0A9W4QVM8</accession>
<dbReference type="EMBL" id="CAMAPD010000003">
    <property type="protein sequence ID" value="CAH9053897.1"/>
    <property type="molecule type" value="Genomic_DNA"/>
</dbReference>
<reference evidence="2 4" key="1">
    <citation type="submission" date="2022-07" db="EMBL/GenBank/DDBJ databases">
        <authorList>
            <person name="Criscuolo A."/>
        </authorList>
    </citation>
    <scope>NUCLEOTIDE SEQUENCE</scope>
    <source>
        <strain evidence="4">CIP 111951</strain>
        <strain evidence="2">CIP111854</strain>
        <strain evidence="1">CIP111951</strain>
    </source>
</reference>
<protein>
    <recommendedName>
        <fullName evidence="5">Transposase</fullName>
    </recommendedName>
</protein>
<gene>
    <name evidence="2" type="ORF">PSECIP111854_01634</name>
    <name evidence="1" type="ORF">PSECIP111951_00916</name>
</gene>
<sequence>MNLDDYAFHKRGYIEQHTLPILERLNIAPENWLKLATQFTKVFKGEVGWPNQLNGYYAHLEVKRRASIVHCKQLFG</sequence>
<dbReference type="RefSeq" id="WP_261592102.1">
    <property type="nucleotide sequence ID" value="NZ_CAMAPC010000005.1"/>
</dbReference>
<name>A0A9W4QVM8_9GAMM</name>
<evidence type="ECO:0000313" key="4">
    <source>
        <dbReference type="Proteomes" id="UP001152485"/>
    </source>
</evidence>
<evidence type="ECO:0000313" key="2">
    <source>
        <dbReference type="EMBL" id="CAH9055717.1"/>
    </source>
</evidence>
<proteinExistence type="predicted"/>
<comment type="caution">
    <text evidence="2">The sequence shown here is derived from an EMBL/GenBank/DDBJ whole genome shotgun (WGS) entry which is preliminary data.</text>
</comment>
<dbReference type="Proteomes" id="UP001152485">
    <property type="component" value="Unassembled WGS sequence"/>
</dbReference>